<evidence type="ECO:0000256" key="1">
    <source>
        <dbReference type="SAM" id="SignalP"/>
    </source>
</evidence>
<protein>
    <submittedName>
        <fullName evidence="2">Uncharacterized protein</fullName>
    </submittedName>
</protein>
<name>M3XSX6_MUSPF</name>
<evidence type="ECO:0000313" key="2">
    <source>
        <dbReference type="Ensembl" id="ENSMPUP00000002176.1"/>
    </source>
</evidence>
<sequence>SLSLVLLACVCLSLSLDCKFREGRTVSYSLLFLSYLSEPGNGSFSCPRSAVVLKHMILLLTRCQKARSCLMVHRDGWSFTSLHLI</sequence>
<proteinExistence type="predicted"/>
<organism evidence="2">
    <name type="scientific">Mustela putorius furo</name>
    <name type="common">European domestic ferret</name>
    <name type="synonym">Mustela furo</name>
    <dbReference type="NCBI Taxonomy" id="9669"/>
    <lineage>
        <taxon>Eukaryota</taxon>
        <taxon>Metazoa</taxon>
        <taxon>Chordata</taxon>
        <taxon>Craniata</taxon>
        <taxon>Vertebrata</taxon>
        <taxon>Euteleostomi</taxon>
        <taxon>Mammalia</taxon>
        <taxon>Eutheria</taxon>
        <taxon>Laurasiatheria</taxon>
        <taxon>Carnivora</taxon>
        <taxon>Caniformia</taxon>
        <taxon>Musteloidea</taxon>
        <taxon>Mustelidae</taxon>
        <taxon>Mustelinae</taxon>
        <taxon>Mustela</taxon>
    </lineage>
</organism>
<dbReference type="InParanoid" id="M3XSX6"/>
<feature type="chain" id="PRO_5012745643" evidence="1">
    <location>
        <begin position="16"/>
        <end position="85"/>
    </location>
</feature>
<dbReference type="Ensembl" id="ENSMPUT00000002220.1">
    <property type="protein sequence ID" value="ENSMPUP00000002176.1"/>
    <property type="gene ID" value="ENSMPUG00000002198.1"/>
</dbReference>
<dbReference type="EMBL" id="AEYP01095996">
    <property type="status" value="NOT_ANNOTATED_CDS"/>
    <property type="molecule type" value="Genomic_DNA"/>
</dbReference>
<dbReference type="HOGENOM" id="CLU_2518428_0_0_1"/>
<keyword evidence="1" id="KW-0732">Signal</keyword>
<dbReference type="AlphaFoldDB" id="M3XSX6"/>
<feature type="signal peptide" evidence="1">
    <location>
        <begin position="1"/>
        <end position="15"/>
    </location>
</feature>
<accession>M3XSX6</accession>
<reference evidence="2" key="1">
    <citation type="submission" date="2024-06" db="UniProtKB">
        <authorList>
            <consortium name="Ensembl"/>
        </authorList>
    </citation>
    <scope>IDENTIFICATION</scope>
</reference>